<feature type="disulfide bond" evidence="14">
    <location>
        <begin position="65"/>
        <end position="72"/>
    </location>
</feature>
<keyword evidence="8 17" id="KW-0732">Signal</keyword>
<evidence type="ECO:0000256" key="5">
    <source>
        <dbReference type="ARBA" id="ARBA00022525"/>
    </source>
</evidence>
<comment type="similarity">
    <text evidence="13">Belongs to the SAT4 family.</text>
</comment>
<evidence type="ECO:0000256" key="13">
    <source>
        <dbReference type="ARBA" id="ARBA00038359"/>
    </source>
</evidence>
<evidence type="ECO:0000256" key="17">
    <source>
        <dbReference type="SAM" id="SignalP"/>
    </source>
</evidence>
<organism evidence="19 20">
    <name type="scientific">Periconia digitata</name>
    <dbReference type="NCBI Taxonomy" id="1303443"/>
    <lineage>
        <taxon>Eukaryota</taxon>
        <taxon>Fungi</taxon>
        <taxon>Dikarya</taxon>
        <taxon>Ascomycota</taxon>
        <taxon>Pezizomycotina</taxon>
        <taxon>Dothideomycetes</taxon>
        <taxon>Pleosporomycetidae</taxon>
        <taxon>Pleosporales</taxon>
        <taxon>Massarineae</taxon>
        <taxon>Periconiaceae</taxon>
        <taxon>Periconia</taxon>
    </lineage>
</organism>
<dbReference type="PANTHER" id="PTHR33048">
    <property type="entry name" value="PTH11-LIKE INTEGRAL MEMBRANE PROTEIN (AFU_ORTHOLOGUE AFUA_5G11245)"/>
    <property type="match status" value="1"/>
</dbReference>
<feature type="transmembrane region" description="Helical" evidence="16">
    <location>
        <begin position="270"/>
        <end position="297"/>
    </location>
</feature>
<keyword evidence="7 16" id="KW-0812">Transmembrane</keyword>
<keyword evidence="10 16" id="KW-0472">Membrane</keyword>
<keyword evidence="14" id="KW-0349">Heme</keyword>
<dbReference type="Pfam" id="PF20684">
    <property type="entry name" value="Fung_rhodopsin"/>
    <property type="match status" value="1"/>
</dbReference>
<keyword evidence="14" id="KW-0408">Iron</keyword>
<feature type="transmembrane region" description="Helical" evidence="16">
    <location>
        <begin position="349"/>
        <end position="371"/>
    </location>
</feature>
<feature type="transmembrane region" description="Helical" evidence="16">
    <location>
        <begin position="194"/>
        <end position="218"/>
    </location>
</feature>
<evidence type="ECO:0000256" key="11">
    <source>
        <dbReference type="ARBA" id="ARBA00023157"/>
    </source>
</evidence>
<evidence type="ECO:0000256" key="9">
    <source>
        <dbReference type="ARBA" id="ARBA00022989"/>
    </source>
</evidence>
<evidence type="ECO:0000256" key="8">
    <source>
        <dbReference type="ARBA" id="ARBA00022729"/>
    </source>
</evidence>
<feature type="domain" description="CFEM" evidence="18">
    <location>
        <begin position="23"/>
        <end position="134"/>
    </location>
</feature>
<evidence type="ECO:0000256" key="16">
    <source>
        <dbReference type="SAM" id="Phobius"/>
    </source>
</evidence>
<dbReference type="OrthoDB" id="2496787at2759"/>
<dbReference type="PANTHER" id="PTHR33048:SF47">
    <property type="entry name" value="INTEGRAL MEMBRANE PROTEIN-RELATED"/>
    <property type="match status" value="1"/>
</dbReference>
<dbReference type="AlphaFoldDB" id="A0A9W4XLW7"/>
<feature type="disulfide bond" evidence="14">
    <location>
        <begin position="55"/>
        <end position="86"/>
    </location>
</feature>
<evidence type="ECO:0000256" key="6">
    <source>
        <dbReference type="ARBA" id="ARBA00022622"/>
    </source>
</evidence>
<evidence type="ECO:0000256" key="10">
    <source>
        <dbReference type="ARBA" id="ARBA00023136"/>
    </source>
</evidence>
<keyword evidence="6" id="KW-0325">Glycoprotein</keyword>
<dbReference type="InterPro" id="IPR052337">
    <property type="entry name" value="SAT4-like"/>
</dbReference>
<evidence type="ECO:0000313" key="20">
    <source>
        <dbReference type="Proteomes" id="UP001152607"/>
    </source>
</evidence>
<feature type="transmembrane region" description="Helical" evidence="16">
    <location>
        <begin position="230"/>
        <end position="250"/>
    </location>
</feature>
<dbReference type="Proteomes" id="UP001152607">
    <property type="component" value="Unassembled WGS sequence"/>
</dbReference>
<keyword evidence="14" id="KW-0479">Metal-binding</keyword>
<keyword evidence="9 16" id="KW-1133">Transmembrane helix</keyword>
<dbReference type="GO" id="GO:0098552">
    <property type="term" value="C:side of membrane"/>
    <property type="evidence" value="ECO:0007669"/>
    <property type="project" value="UniProtKB-KW"/>
</dbReference>
<dbReference type="SMART" id="SM00747">
    <property type="entry name" value="CFEM"/>
    <property type="match status" value="1"/>
</dbReference>
<comment type="similarity">
    <text evidence="4">Belongs to the RBT5 family.</text>
</comment>
<accession>A0A9W4XLW7</accession>
<feature type="transmembrane region" description="Helical" evidence="16">
    <location>
        <begin position="120"/>
        <end position="139"/>
    </location>
</feature>
<protein>
    <recommendedName>
        <fullName evidence="18">CFEM domain-containing protein</fullName>
    </recommendedName>
</protein>
<evidence type="ECO:0000256" key="1">
    <source>
        <dbReference type="ARBA" id="ARBA00004141"/>
    </source>
</evidence>
<feature type="transmembrane region" description="Helical" evidence="16">
    <location>
        <begin position="151"/>
        <end position="174"/>
    </location>
</feature>
<dbReference type="InterPro" id="IPR008427">
    <property type="entry name" value="Extracellular_membr_CFEM_dom"/>
</dbReference>
<feature type="binding site" description="axial binding residue" evidence="14">
    <location>
        <position position="69"/>
    </location>
    <ligand>
        <name>heme</name>
        <dbReference type="ChEBI" id="CHEBI:30413"/>
    </ligand>
    <ligandPart>
        <name>Fe</name>
        <dbReference type="ChEBI" id="CHEBI:18248"/>
    </ligandPart>
</feature>
<evidence type="ECO:0000313" key="19">
    <source>
        <dbReference type="EMBL" id="CAI6302756.1"/>
    </source>
</evidence>
<gene>
    <name evidence="19" type="ORF">PDIGIT_LOCUS2900</name>
</gene>
<proteinExistence type="inferred from homology"/>
<feature type="region of interest" description="Disordered" evidence="15">
    <location>
        <begin position="423"/>
        <end position="519"/>
    </location>
</feature>
<dbReference type="GO" id="GO:0046872">
    <property type="term" value="F:metal ion binding"/>
    <property type="evidence" value="ECO:0007669"/>
    <property type="project" value="UniProtKB-UniRule"/>
</dbReference>
<feature type="chain" id="PRO_5040841382" description="CFEM domain-containing protein" evidence="17">
    <location>
        <begin position="31"/>
        <end position="519"/>
    </location>
</feature>
<evidence type="ECO:0000259" key="18">
    <source>
        <dbReference type="PROSITE" id="PS52012"/>
    </source>
</evidence>
<name>A0A9W4XLW7_9PLEO</name>
<dbReference type="Pfam" id="PF05730">
    <property type="entry name" value="CFEM"/>
    <property type="match status" value="1"/>
</dbReference>
<feature type="disulfide bond" evidence="14">
    <location>
        <begin position="74"/>
        <end position="107"/>
    </location>
</feature>
<evidence type="ECO:0000256" key="12">
    <source>
        <dbReference type="ARBA" id="ARBA00023288"/>
    </source>
</evidence>
<keyword evidence="5" id="KW-0964">Secreted</keyword>
<feature type="signal peptide" evidence="17">
    <location>
        <begin position="1"/>
        <end position="30"/>
    </location>
</feature>
<feature type="compositionally biased region" description="Polar residues" evidence="15">
    <location>
        <begin position="423"/>
        <end position="443"/>
    </location>
</feature>
<comment type="caution">
    <text evidence="19">The sequence shown here is derived from an EMBL/GenBank/DDBJ whole genome shotgun (WGS) entry which is preliminary data.</text>
</comment>
<sequence length="519" mass="57627">MIWSFSTMRFNLMIWIAAATLLGAKGAAQSLPDNAAGSDALLSLMAEIPPCGLTCLIQEMPSIGCTLVDVECQCTSQNSTEILQPCLLDKCTLEETFTLLRLQGNLCNRPHNNRSAASSITGWVSAVVSIIAISIRFLSRYIGGNKFWWDDWLHMAAVVLIVPASVILIFSAKAGVGYHLWDLTYPQVRDISRFTYILTPLWAVNLLFLKFSILTLYLRIFPHEWLRRSVAAFTVFTILYTVPLIFLAAFQCNPVHAVWDLEAQKTAKCIDWIAVLRATVVFEVIAEIVLFLLPIPVVMKLQMPKAKKVLLMGFFGMGIGIIGVSIARLPTLPGVISKSDQTYTVVPSGITGFCASIAGHICTTIPTLGALHRALSESFKRMCGGGRFRYKYTNTFDHSKLRSTTAKSNSTEDERKGWLAVTDRTNSNDSRFDASHQQQQRQPYTAPLNDPGNFSNYDGAESFNLTTRPQHVIHSSPRDEEPIPINELRPIQNDAQQDESQRPFSWPRDTAGSGPSTSK</sequence>
<dbReference type="PROSITE" id="PS52012">
    <property type="entry name" value="CFEM"/>
    <property type="match status" value="1"/>
</dbReference>
<evidence type="ECO:0000256" key="4">
    <source>
        <dbReference type="ARBA" id="ARBA00010031"/>
    </source>
</evidence>
<comment type="subcellular location">
    <subcellularLocation>
        <location evidence="2">Membrane</location>
        <topology evidence="2">Lipid-anchor</topology>
        <topology evidence="2">GPI-anchor</topology>
    </subcellularLocation>
    <subcellularLocation>
        <location evidence="1">Membrane</location>
        <topology evidence="1">Multi-pass membrane protein</topology>
    </subcellularLocation>
    <subcellularLocation>
        <location evidence="3">Secreted</location>
    </subcellularLocation>
</comment>
<evidence type="ECO:0000256" key="3">
    <source>
        <dbReference type="ARBA" id="ARBA00004613"/>
    </source>
</evidence>
<reference evidence="19" key="1">
    <citation type="submission" date="2023-01" db="EMBL/GenBank/DDBJ databases">
        <authorList>
            <person name="Van Ghelder C."/>
            <person name="Rancurel C."/>
        </authorList>
    </citation>
    <scope>NUCLEOTIDE SEQUENCE</scope>
    <source>
        <strain evidence="19">CNCM I-4278</strain>
    </source>
</reference>
<evidence type="ECO:0000256" key="14">
    <source>
        <dbReference type="PROSITE-ProRule" id="PRU01356"/>
    </source>
</evidence>
<evidence type="ECO:0000256" key="15">
    <source>
        <dbReference type="SAM" id="MobiDB-lite"/>
    </source>
</evidence>
<feature type="disulfide bond" evidence="14">
    <location>
        <begin position="51"/>
        <end position="91"/>
    </location>
</feature>
<evidence type="ECO:0000256" key="7">
    <source>
        <dbReference type="ARBA" id="ARBA00022692"/>
    </source>
</evidence>
<feature type="transmembrane region" description="Helical" evidence="16">
    <location>
        <begin position="309"/>
        <end position="329"/>
    </location>
</feature>
<keyword evidence="20" id="KW-1185">Reference proteome</keyword>
<keyword evidence="12" id="KW-0449">Lipoprotein</keyword>
<dbReference type="EMBL" id="CAOQHR010000002">
    <property type="protein sequence ID" value="CAI6302756.1"/>
    <property type="molecule type" value="Genomic_DNA"/>
</dbReference>
<dbReference type="GO" id="GO:0005576">
    <property type="term" value="C:extracellular region"/>
    <property type="evidence" value="ECO:0007669"/>
    <property type="project" value="UniProtKB-SubCell"/>
</dbReference>
<dbReference type="InterPro" id="IPR049326">
    <property type="entry name" value="Rhodopsin_dom_fungi"/>
</dbReference>
<evidence type="ECO:0000256" key="2">
    <source>
        <dbReference type="ARBA" id="ARBA00004589"/>
    </source>
</evidence>
<keyword evidence="6" id="KW-0336">GPI-anchor</keyword>
<keyword evidence="11 14" id="KW-1015">Disulfide bond</keyword>